<feature type="region of interest" description="Disordered" evidence="1">
    <location>
        <begin position="51"/>
        <end position="92"/>
    </location>
</feature>
<reference evidence="3" key="1">
    <citation type="journal article" date="2019" name="Int. J. Syst. Evol. Microbiol.">
        <title>The Global Catalogue of Microorganisms (GCM) 10K type strain sequencing project: providing services to taxonomists for standard genome sequencing and annotation.</title>
        <authorList>
            <consortium name="The Broad Institute Genomics Platform"/>
            <consortium name="The Broad Institute Genome Sequencing Center for Infectious Disease"/>
            <person name="Wu L."/>
            <person name="Ma J."/>
        </authorList>
    </citation>
    <scope>NUCLEOTIDE SEQUENCE [LARGE SCALE GENOMIC DNA]</scope>
    <source>
        <strain evidence="3">KCTC 42586</strain>
    </source>
</reference>
<evidence type="ECO:0000256" key="1">
    <source>
        <dbReference type="SAM" id="MobiDB-lite"/>
    </source>
</evidence>
<gene>
    <name evidence="2" type="ORF">ACFPQ9_25875</name>
</gene>
<comment type="caution">
    <text evidence="2">The sequence shown here is derived from an EMBL/GenBank/DDBJ whole genome shotgun (WGS) entry which is preliminary data.</text>
</comment>
<feature type="compositionally biased region" description="Low complexity" evidence="1">
    <location>
        <begin position="61"/>
        <end position="72"/>
    </location>
</feature>
<organism evidence="2 3">
    <name type="scientific">Streptomyces coerulescens</name>
    <dbReference type="NCBI Taxonomy" id="29304"/>
    <lineage>
        <taxon>Bacteria</taxon>
        <taxon>Bacillati</taxon>
        <taxon>Actinomycetota</taxon>
        <taxon>Actinomycetes</taxon>
        <taxon>Kitasatosporales</taxon>
        <taxon>Streptomycetaceae</taxon>
        <taxon>Streptomyces</taxon>
    </lineage>
</organism>
<evidence type="ECO:0000313" key="3">
    <source>
        <dbReference type="Proteomes" id="UP001596263"/>
    </source>
</evidence>
<dbReference type="RefSeq" id="WP_380857788.1">
    <property type="nucleotide sequence ID" value="NZ_JBHSKM010000019.1"/>
</dbReference>
<proteinExistence type="predicted"/>
<name>A0ABW0CPS8_STRCD</name>
<accession>A0ABW0CPS8</accession>
<keyword evidence="3" id="KW-1185">Reference proteome</keyword>
<evidence type="ECO:0000313" key="2">
    <source>
        <dbReference type="EMBL" id="MFC5217271.1"/>
    </source>
</evidence>
<sequence>MTRRLKYSKAAEELGIEESWLRRHIKQLPHSKVGRVVYFTDADLERIDQLHHHEPSTGPLAATSKPSTSATSHPLANLRPLPRRGTAHANVS</sequence>
<dbReference type="EMBL" id="JBHSKM010000019">
    <property type="protein sequence ID" value="MFC5217271.1"/>
    <property type="molecule type" value="Genomic_DNA"/>
</dbReference>
<dbReference type="Proteomes" id="UP001596263">
    <property type="component" value="Unassembled WGS sequence"/>
</dbReference>
<protein>
    <submittedName>
        <fullName evidence="2">Helix-turn-helix domain-containing protein</fullName>
    </submittedName>
</protein>